<evidence type="ECO:0000313" key="2">
    <source>
        <dbReference type="Proteomes" id="UP000218238"/>
    </source>
</evidence>
<keyword evidence="2" id="KW-1185">Reference proteome</keyword>
<dbReference type="AlphaFoldDB" id="A0A2A2TEI4"/>
<sequence>MLQAQEKNTPLKDIYTAKLSQELTSASDRTNTLINFQNYLLTTIKSAIAPVEYHNKIAYLLYI</sequence>
<dbReference type="EMBL" id="NTFS01000328">
    <property type="protein sequence ID" value="PAX51819.1"/>
    <property type="molecule type" value="Genomic_DNA"/>
</dbReference>
<gene>
    <name evidence="1" type="ORF">CK510_22710</name>
</gene>
<dbReference type="Proteomes" id="UP000218238">
    <property type="component" value="Unassembled WGS sequence"/>
</dbReference>
<protein>
    <submittedName>
        <fullName evidence="1">Uncharacterized protein</fullName>
    </submittedName>
</protein>
<dbReference type="RefSeq" id="WP_095723849.1">
    <property type="nucleotide sequence ID" value="NZ_NTFS01000328.1"/>
</dbReference>
<comment type="caution">
    <text evidence="1">The sequence shown here is derived from an EMBL/GenBank/DDBJ whole genome shotgun (WGS) entry which is preliminary data.</text>
</comment>
<reference evidence="1 2" key="1">
    <citation type="submission" date="2017-08" db="EMBL/GenBank/DDBJ databases">
        <title>Draft genome sequence of filamentous cyanobacterium Calothrix elsteri CCALA 953.</title>
        <authorList>
            <person name="Gagunashvili A.N."/>
            <person name="Elster J."/>
            <person name="Andresson O.S."/>
        </authorList>
    </citation>
    <scope>NUCLEOTIDE SEQUENCE [LARGE SCALE GENOMIC DNA]</scope>
    <source>
        <strain evidence="1 2">CCALA 953</strain>
    </source>
</reference>
<accession>A0A2A2TEI4</accession>
<evidence type="ECO:0000313" key="1">
    <source>
        <dbReference type="EMBL" id="PAX51819.1"/>
    </source>
</evidence>
<name>A0A2A2TEI4_9CYAN</name>
<organism evidence="1 2">
    <name type="scientific">Brunnivagina elsteri CCALA 953</name>
    <dbReference type="NCBI Taxonomy" id="987040"/>
    <lineage>
        <taxon>Bacteria</taxon>
        <taxon>Bacillati</taxon>
        <taxon>Cyanobacteriota</taxon>
        <taxon>Cyanophyceae</taxon>
        <taxon>Nostocales</taxon>
        <taxon>Calotrichaceae</taxon>
        <taxon>Brunnivagina</taxon>
    </lineage>
</organism>
<proteinExistence type="predicted"/>